<feature type="transmembrane region" description="Helical" evidence="6">
    <location>
        <begin position="115"/>
        <end position="138"/>
    </location>
</feature>
<evidence type="ECO:0000256" key="6">
    <source>
        <dbReference type="SAM" id="Phobius"/>
    </source>
</evidence>
<evidence type="ECO:0000256" key="2">
    <source>
        <dbReference type="ARBA" id="ARBA00022692"/>
    </source>
</evidence>
<feature type="domain" description="Rhodopsin" evidence="7">
    <location>
        <begin position="22"/>
        <end position="258"/>
    </location>
</feature>
<dbReference type="InterPro" id="IPR049326">
    <property type="entry name" value="Rhodopsin_dom_fungi"/>
</dbReference>
<keyword evidence="9" id="KW-1185">Reference proteome</keyword>
<feature type="transmembrane region" description="Helical" evidence="6">
    <location>
        <begin position="197"/>
        <end position="215"/>
    </location>
</feature>
<comment type="subcellular location">
    <subcellularLocation>
        <location evidence="1">Membrane</location>
        <topology evidence="1">Multi-pass membrane protein</topology>
    </subcellularLocation>
</comment>
<feature type="transmembrane region" description="Helical" evidence="6">
    <location>
        <begin position="6"/>
        <end position="26"/>
    </location>
</feature>
<proteinExistence type="inferred from homology"/>
<protein>
    <recommendedName>
        <fullName evidence="7">Rhodopsin domain-containing protein</fullName>
    </recommendedName>
</protein>
<gene>
    <name evidence="8" type="ORF">B0T16DRAFT_338091</name>
</gene>
<dbReference type="InterPro" id="IPR052337">
    <property type="entry name" value="SAT4-like"/>
</dbReference>
<dbReference type="Pfam" id="PF20684">
    <property type="entry name" value="Fung_rhodopsin"/>
    <property type="match status" value="1"/>
</dbReference>
<feature type="transmembrane region" description="Helical" evidence="6">
    <location>
        <begin position="75"/>
        <end position="95"/>
    </location>
</feature>
<evidence type="ECO:0000256" key="1">
    <source>
        <dbReference type="ARBA" id="ARBA00004141"/>
    </source>
</evidence>
<feature type="transmembrane region" description="Helical" evidence="6">
    <location>
        <begin position="235"/>
        <end position="257"/>
    </location>
</feature>
<keyword evidence="2 6" id="KW-0812">Transmembrane</keyword>
<comment type="similarity">
    <text evidence="5">Belongs to the SAT4 family.</text>
</comment>
<reference evidence="8" key="1">
    <citation type="submission" date="2023-06" db="EMBL/GenBank/DDBJ databases">
        <title>Genome-scale phylogeny and comparative genomics of the fungal order Sordariales.</title>
        <authorList>
            <consortium name="Lawrence Berkeley National Laboratory"/>
            <person name="Hensen N."/>
            <person name="Bonometti L."/>
            <person name="Westerberg I."/>
            <person name="Brannstrom I.O."/>
            <person name="Guillou S."/>
            <person name="Cros-Aarteil S."/>
            <person name="Calhoun S."/>
            <person name="Haridas S."/>
            <person name="Kuo A."/>
            <person name="Mondo S."/>
            <person name="Pangilinan J."/>
            <person name="Riley R."/>
            <person name="Labutti K."/>
            <person name="Andreopoulos B."/>
            <person name="Lipzen A."/>
            <person name="Chen C."/>
            <person name="Yanf M."/>
            <person name="Daum C."/>
            <person name="Ng V."/>
            <person name="Clum A."/>
            <person name="Steindorff A."/>
            <person name="Ohm R."/>
            <person name="Martin F."/>
            <person name="Silar P."/>
            <person name="Natvig D."/>
            <person name="Lalanne C."/>
            <person name="Gautier V."/>
            <person name="Ament-Velasquez S.L."/>
            <person name="Kruys A."/>
            <person name="Hutchinson M.I."/>
            <person name="Powell A.J."/>
            <person name="Barry K."/>
            <person name="Miller A.N."/>
            <person name="Grigoriev I.V."/>
            <person name="Debuchy R."/>
            <person name="Gladieux P."/>
            <person name="Thoren M.H."/>
            <person name="Johannesson H."/>
        </authorList>
    </citation>
    <scope>NUCLEOTIDE SEQUENCE</scope>
    <source>
        <strain evidence="8">SMH2532-1</strain>
    </source>
</reference>
<sequence length="292" mass="32124">MGPYLLRVIWVLAGLSTTLLGLRLFSKLWRRRPLWWDDHVLVAAWISLMVSIALQTAGVHHGLGRPYHTMDDDRLVTMGVLSISAGFGSILATSWSKTSFALSLLRISTTGRVRIAVWVIIISTNLVFGALGLMQWIQCWPFAKLWNSKMEGSCWPSYIFQGYGAFASAFSGLADITLAILPWKIVWAVAINKKDKIGALLAMSMGVFAGIMPFLKIMTLHTIGNRNTTTVELFIYGTAEPAAAIMAASIPALRALIQQDGHKKPVRFVDMSGKNLASPASSFQVISRNVRT</sequence>
<dbReference type="PANTHER" id="PTHR33048">
    <property type="entry name" value="PTH11-LIKE INTEGRAL MEMBRANE PROTEIN (AFU_ORTHOLOGUE AFUA_5G11245)"/>
    <property type="match status" value="1"/>
</dbReference>
<dbReference type="GO" id="GO:0016020">
    <property type="term" value="C:membrane"/>
    <property type="evidence" value="ECO:0007669"/>
    <property type="project" value="UniProtKB-SubCell"/>
</dbReference>
<evidence type="ECO:0000256" key="4">
    <source>
        <dbReference type="ARBA" id="ARBA00023136"/>
    </source>
</evidence>
<evidence type="ECO:0000256" key="5">
    <source>
        <dbReference type="ARBA" id="ARBA00038359"/>
    </source>
</evidence>
<feature type="transmembrane region" description="Helical" evidence="6">
    <location>
        <begin position="38"/>
        <end position="55"/>
    </location>
</feature>
<feature type="transmembrane region" description="Helical" evidence="6">
    <location>
        <begin position="158"/>
        <end position="185"/>
    </location>
</feature>
<dbReference type="EMBL" id="JAULSV010000007">
    <property type="protein sequence ID" value="KAK0638990.1"/>
    <property type="molecule type" value="Genomic_DNA"/>
</dbReference>
<keyword evidence="4 6" id="KW-0472">Membrane</keyword>
<dbReference type="Proteomes" id="UP001174936">
    <property type="component" value="Unassembled WGS sequence"/>
</dbReference>
<organism evidence="8 9">
    <name type="scientific">Cercophora newfieldiana</name>
    <dbReference type="NCBI Taxonomy" id="92897"/>
    <lineage>
        <taxon>Eukaryota</taxon>
        <taxon>Fungi</taxon>
        <taxon>Dikarya</taxon>
        <taxon>Ascomycota</taxon>
        <taxon>Pezizomycotina</taxon>
        <taxon>Sordariomycetes</taxon>
        <taxon>Sordariomycetidae</taxon>
        <taxon>Sordariales</taxon>
        <taxon>Lasiosphaeriaceae</taxon>
        <taxon>Cercophora</taxon>
    </lineage>
</organism>
<evidence type="ECO:0000259" key="7">
    <source>
        <dbReference type="Pfam" id="PF20684"/>
    </source>
</evidence>
<name>A0AA40CHZ4_9PEZI</name>
<evidence type="ECO:0000313" key="8">
    <source>
        <dbReference type="EMBL" id="KAK0638990.1"/>
    </source>
</evidence>
<dbReference type="AlphaFoldDB" id="A0AA40CHZ4"/>
<dbReference type="PANTHER" id="PTHR33048:SF42">
    <property type="entry name" value="INTEGRAL MEMBRANE PROTEIN"/>
    <property type="match status" value="1"/>
</dbReference>
<keyword evidence="3 6" id="KW-1133">Transmembrane helix</keyword>
<comment type="caution">
    <text evidence="8">The sequence shown here is derived from an EMBL/GenBank/DDBJ whole genome shotgun (WGS) entry which is preliminary data.</text>
</comment>
<accession>A0AA40CHZ4</accession>
<evidence type="ECO:0000256" key="3">
    <source>
        <dbReference type="ARBA" id="ARBA00022989"/>
    </source>
</evidence>
<evidence type="ECO:0000313" key="9">
    <source>
        <dbReference type="Proteomes" id="UP001174936"/>
    </source>
</evidence>